<dbReference type="EMBL" id="ABXJ01000025">
    <property type="protein sequence ID" value="EEA91355.1"/>
    <property type="molecule type" value="Genomic_DNA"/>
</dbReference>
<evidence type="ECO:0000313" key="2">
    <source>
        <dbReference type="Proteomes" id="UP000003560"/>
    </source>
</evidence>
<dbReference type="HOGENOM" id="CLU_2952477_0_0_11"/>
<dbReference type="AlphaFoldDB" id="B6G8M8"/>
<dbReference type="Proteomes" id="UP000003560">
    <property type="component" value="Unassembled WGS sequence"/>
</dbReference>
<evidence type="ECO:0000313" key="1">
    <source>
        <dbReference type="EMBL" id="EEA91355.1"/>
    </source>
</evidence>
<reference evidence="1 2" key="1">
    <citation type="submission" date="2008-10" db="EMBL/GenBank/DDBJ databases">
        <title>Draft genome sequence of Collinsella stercoris (DSM 13279).</title>
        <authorList>
            <person name="Sudarsanam P."/>
            <person name="Ley R."/>
            <person name="Guruge J."/>
            <person name="Turnbaugh P.J."/>
            <person name="Mahowald M."/>
            <person name="Liep D."/>
            <person name="Gordon J."/>
        </authorList>
    </citation>
    <scope>NUCLEOTIDE SEQUENCE [LARGE SCALE GENOMIC DNA]</scope>
    <source>
        <strain evidence="1 2">DSM 13279</strain>
    </source>
</reference>
<keyword evidence="2" id="KW-1185">Reference proteome</keyword>
<gene>
    <name evidence="1" type="ORF">COLSTE_00418</name>
</gene>
<protein>
    <submittedName>
        <fullName evidence="1">Uncharacterized protein</fullName>
    </submittedName>
</protein>
<name>B6G8M8_9ACTN</name>
<sequence length="59" mass="5921">MAMVEPDECLEGAPSLLLAVCHAMASLNSFGPSSPPQSPRTSSYCTSTGCFGGASPASL</sequence>
<accession>B6G8M8</accession>
<proteinExistence type="predicted"/>
<reference evidence="1 2" key="2">
    <citation type="submission" date="2008-10" db="EMBL/GenBank/DDBJ databases">
        <authorList>
            <person name="Fulton L."/>
            <person name="Clifton S."/>
            <person name="Fulton B."/>
            <person name="Xu J."/>
            <person name="Minx P."/>
            <person name="Pepin K.H."/>
            <person name="Johnson M."/>
            <person name="Thiruvilangam P."/>
            <person name="Bhonagiri V."/>
            <person name="Nash W.E."/>
            <person name="Mardis E.R."/>
            <person name="Wilson R.K."/>
        </authorList>
    </citation>
    <scope>NUCLEOTIDE SEQUENCE [LARGE SCALE GENOMIC DNA]</scope>
    <source>
        <strain evidence="1 2">DSM 13279</strain>
    </source>
</reference>
<organism evidence="1 2">
    <name type="scientific">Collinsella stercoris DSM 13279</name>
    <dbReference type="NCBI Taxonomy" id="445975"/>
    <lineage>
        <taxon>Bacteria</taxon>
        <taxon>Bacillati</taxon>
        <taxon>Actinomycetota</taxon>
        <taxon>Coriobacteriia</taxon>
        <taxon>Coriobacteriales</taxon>
        <taxon>Coriobacteriaceae</taxon>
        <taxon>Collinsella</taxon>
    </lineage>
</organism>
<comment type="caution">
    <text evidence="1">The sequence shown here is derived from an EMBL/GenBank/DDBJ whole genome shotgun (WGS) entry which is preliminary data.</text>
</comment>